<dbReference type="HOGENOM" id="CLU_096760_0_0_1"/>
<dbReference type="Pfam" id="PF00583">
    <property type="entry name" value="Acetyltransf_1"/>
    <property type="match status" value="1"/>
</dbReference>
<accession>A0A0B2X1H3</accession>
<evidence type="ECO:0000256" key="2">
    <source>
        <dbReference type="ARBA" id="ARBA00023315"/>
    </source>
</evidence>
<dbReference type="PROSITE" id="PS51186">
    <property type="entry name" value="GNAT"/>
    <property type="match status" value="1"/>
</dbReference>
<dbReference type="InterPro" id="IPR000182">
    <property type="entry name" value="GNAT_dom"/>
</dbReference>
<evidence type="ECO:0000313" key="5">
    <source>
        <dbReference type="Proteomes" id="UP000030816"/>
    </source>
</evidence>
<dbReference type="AlphaFoldDB" id="A0A0B2X1H3"/>
<evidence type="ECO:0000259" key="3">
    <source>
        <dbReference type="PROSITE" id="PS51186"/>
    </source>
</evidence>
<evidence type="ECO:0000256" key="1">
    <source>
        <dbReference type="ARBA" id="ARBA00022679"/>
    </source>
</evidence>
<keyword evidence="2" id="KW-0012">Acyltransferase</keyword>
<dbReference type="STRING" id="1081103.A0A0B2X1H3"/>
<protein>
    <submittedName>
        <fullName evidence="4">GCN5-N-acetyltransferase</fullName>
    </submittedName>
</protein>
<proteinExistence type="predicted"/>
<name>A0A0B2X1H3_METAS</name>
<reference evidence="4 5" key="1">
    <citation type="journal article" date="2014" name="Proc. Natl. Acad. Sci. U.S.A.">
        <title>Trajectory and genomic determinants of fungal-pathogen speciation and host adaptation.</title>
        <authorList>
            <person name="Hu X."/>
            <person name="Xiao G."/>
            <person name="Zheng P."/>
            <person name="Shang Y."/>
            <person name="Su Y."/>
            <person name="Zhang X."/>
            <person name="Liu X."/>
            <person name="Zhan S."/>
            <person name="St Leger R.J."/>
            <person name="Wang C."/>
        </authorList>
    </citation>
    <scope>NUCLEOTIDE SEQUENCE [LARGE SCALE GENOMIC DNA]</scope>
    <source>
        <strain evidence="4 5">ARSEF 1941</strain>
    </source>
</reference>
<dbReference type="PANTHER" id="PTHR43800:SF1">
    <property type="entry name" value="PEPTIDYL-LYSINE N-ACETYLTRANSFERASE YJAB"/>
    <property type="match status" value="1"/>
</dbReference>
<dbReference type="CDD" id="cd04301">
    <property type="entry name" value="NAT_SF"/>
    <property type="match status" value="1"/>
</dbReference>
<dbReference type="SUPFAM" id="SSF55729">
    <property type="entry name" value="Acyl-CoA N-acyltransferases (Nat)"/>
    <property type="match status" value="1"/>
</dbReference>
<keyword evidence="1 4" id="KW-0808">Transferase</keyword>
<dbReference type="Proteomes" id="UP000030816">
    <property type="component" value="Unassembled WGS sequence"/>
</dbReference>
<organism evidence="4 5">
    <name type="scientific">Metarhizium album (strain ARSEF 1941)</name>
    <dbReference type="NCBI Taxonomy" id="1081103"/>
    <lineage>
        <taxon>Eukaryota</taxon>
        <taxon>Fungi</taxon>
        <taxon>Dikarya</taxon>
        <taxon>Ascomycota</taxon>
        <taxon>Pezizomycotina</taxon>
        <taxon>Sordariomycetes</taxon>
        <taxon>Hypocreomycetidae</taxon>
        <taxon>Hypocreales</taxon>
        <taxon>Clavicipitaceae</taxon>
        <taxon>Metarhizium</taxon>
    </lineage>
</organism>
<dbReference type="OrthoDB" id="2744543at2759"/>
<dbReference type="PANTHER" id="PTHR43800">
    <property type="entry name" value="PEPTIDYL-LYSINE N-ACETYLTRANSFERASE YJAB"/>
    <property type="match status" value="1"/>
</dbReference>
<dbReference type="GO" id="GO:0016747">
    <property type="term" value="F:acyltransferase activity, transferring groups other than amino-acyl groups"/>
    <property type="evidence" value="ECO:0007669"/>
    <property type="project" value="InterPro"/>
</dbReference>
<dbReference type="Gene3D" id="3.40.630.30">
    <property type="match status" value="1"/>
</dbReference>
<dbReference type="GeneID" id="63737857"/>
<evidence type="ECO:0000313" key="4">
    <source>
        <dbReference type="EMBL" id="KHN98940.1"/>
    </source>
</evidence>
<feature type="domain" description="N-acetyltransferase" evidence="3">
    <location>
        <begin position="9"/>
        <end position="168"/>
    </location>
</feature>
<keyword evidence="5" id="KW-1185">Reference proteome</keyword>
<dbReference type="EMBL" id="AZHE01000006">
    <property type="protein sequence ID" value="KHN98940.1"/>
    <property type="molecule type" value="Genomic_DNA"/>
</dbReference>
<dbReference type="InterPro" id="IPR016181">
    <property type="entry name" value="Acyl_CoA_acyltransferase"/>
</dbReference>
<sequence length="168" mass="18066">MTRPPPDTFTIRPATPADAPLLPAVEQSAGQAFLQTQDLAWVADDSGQSVERHLALISQSVAWVAVGPAGPAALEEAAPVGFLNGEVLQGNLHIWEMSVHKDHQGKGIGRALMAQAKKWAAEQQLPSVTLTTFRHVPWNEQVLRVNGVCHTRGRRSDGCPEASLGRRG</sequence>
<dbReference type="RefSeq" id="XP_040680006.1">
    <property type="nucleotide sequence ID" value="XM_040822201.1"/>
</dbReference>
<comment type="caution">
    <text evidence="4">The sequence shown here is derived from an EMBL/GenBank/DDBJ whole genome shotgun (WGS) entry which is preliminary data.</text>
</comment>
<gene>
    <name evidence="4" type="ORF">MAM_03402</name>
</gene>